<reference evidence="2 3" key="1">
    <citation type="submission" date="2020-09" db="EMBL/GenBank/DDBJ databases">
        <title>Characterization of Paenibacillus peoriae strain ZF390 with broad-spectrum antimicrobial activity as a potential biocontrol agent.</title>
        <authorList>
            <person name="Li L."/>
            <person name="Zhao Y."/>
            <person name="Li B."/>
            <person name="Xie X."/>
        </authorList>
    </citation>
    <scope>NUCLEOTIDE SEQUENCE [LARGE SCALE GENOMIC DNA]</scope>
    <source>
        <strain evidence="2 3">ZF390</strain>
    </source>
</reference>
<dbReference type="EMBL" id="CP061172">
    <property type="protein sequence ID" value="QNR70342.1"/>
    <property type="molecule type" value="Genomic_DNA"/>
</dbReference>
<dbReference type="AlphaFoldDB" id="A0A7H0YGY4"/>
<accession>A0A7H0YGY4</accession>
<feature type="domain" description="DUF7716" evidence="1">
    <location>
        <begin position="30"/>
        <end position="119"/>
    </location>
</feature>
<dbReference type="InterPro" id="IPR056133">
    <property type="entry name" value="DUF7716"/>
</dbReference>
<dbReference type="RefSeq" id="WP_180984555.1">
    <property type="nucleotide sequence ID" value="NZ_CP061172.1"/>
</dbReference>
<gene>
    <name evidence="2" type="ORF">IAQ67_26250</name>
</gene>
<organism evidence="2 3">
    <name type="scientific">Paenibacillus peoriae</name>
    <dbReference type="NCBI Taxonomy" id="59893"/>
    <lineage>
        <taxon>Bacteria</taxon>
        <taxon>Bacillati</taxon>
        <taxon>Bacillota</taxon>
        <taxon>Bacilli</taxon>
        <taxon>Bacillales</taxon>
        <taxon>Paenibacillaceae</taxon>
        <taxon>Paenibacillus</taxon>
    </lineage>
</organism>
<evidence type="ECO:0000313" key="2">
    <source>
        <dbReference type="EMBL" id="QNR70342.1"/>
    </source>
</evidence>
<proteinExistence type="predicted"/>
<name>A0A7H0YGY4_9BACL</name>
<dbReference type="Proteomes" id="UP000516384">
    <property type="component" value="Chromosome"/>
</dbReference>
<evidence type="ECO:0000259" key="1">
    <source>
        <dbReference type="Pfam" id="PF24832"/>
    </source>
</evidence>
<evidence type="ECO:0000313" key="3">
    <source>
        <dbReference type="Proteomes" id="UP000516384"/>
    </source>
</evidence>
<protein>
    <recommendedName>
        <fullName evidence="1">DUF7716 domain-containing protein</fullName>
    </recommendedName>
</protein>
<sequence>MSIQTFDSLEALVHAVDQTEINEWVFANLKHVQSNPLNSTYYIIPEEELWELEDAGLTVTNHRDESIPASLPDHHVQSWLEVATVQDVIEVLRHSGSEPDIERIAQGLRYYHEYDAFME</sequence>
<dbReference type="Pfam" id="PF24832">
    <property type="entry name" value="DUF7716"/>
    <property type="match status" value="1"/>
</dbReference>